<dbReference type="PROSITE" id="PS01360">
    <property type="entry name" value="ZF_MYND_1"/>
    <property type="match status" value="1"/>
</dbReference>
<evidence type="ECO:0000259" key="5">
    <source>
        <dbReference type="PROSITE" id="PS50865"/>
    </source>
</evidence>
<reference evidence="6 7" key="1">
    <citation type="journal article" date="2018" name="Plant J.">
        <title>Genome sequences of Chlorella sorokiniana UTEX 1602 and Micractinium conductrix SAG 241.80: implications to maltose excretion by a green alga.</title>
        <authorList>
            <person name="Arriola M.B."/>
            <person name="Velmurugan N."/>
            <person name="Zhang Y."/>
            <person name="Plunkett M.H."/>
            <person name="Hondzo H."/>
            <person name="Barney B.M."/>
        </authorList>
    </citation>
    <scope>NUCLEOTIDE SEQUENCE [LARGE SCALE GENOMIC DNA]</scope>
    <source>
        <strain evidence="7">UTEX 1602</strain>
    </source>
</reference>
<dbReference type="Proteomes" id="UP000239899">
    <property type="component" value="Unassembled WGS sequence"/>
</dbReference>
<accession>A0A2P6TTR2</accession>
<keyword evidence="6" id="KW-0808">Transferase</keyword>
<keyword evidence="2 4" id="KW-0863">Zinc-finger</keyword>
<name>A0A2P6TTR2_CHLSO</name>
<gene>
    <name evidence="6" type="ORF">C2E21_4172</name>
</gene>
<comment type="caution">
    <text evidence="6">The sequence shown here is derived from an EMBL/GenBank/DDBJ whole genome shotgun (WGS) entry which is preliminary data.</text>
</comment>
<evidence type="ECO:0000256" key="4">
    <source>
        <dbReference type="PROSITE-ProRule" id="PRU00134"/>
    </source>
</evidence>
<keyword evidence="7" id="KW-1185">Reference proteome</keyword>
<keyword evidence="3" id="KW-0862">Zinc</keyword>
<keyword evidence="6" id="KW-0489">Methyltransferase</keyword>
<evidence type="ECO:0000313" key="7">
    <source>
        <dbReference type="Proteomes" id="UP000239899"/>
    </source>
</evidence>
<protein>
    <submittedName>
        <fullName evidence="6">N-lysine methyltransferase SMYD2</fullName>
    </submittedName>
</protein>
<dbReference type="GO" id="GO:0032259">
    <property type="term" value="P:methylation"/>
    <property type="evidence" value="ECO:0007669"/>
    <property type="project" value="UniProtKB-KW"/>
</dbReference>
<evidence type="ECO:0000256" key="2">
    <source>
        <dbReference type="ARBA" id="ARBA00022771"/>
    </source>
</evidence>
<evidence type="ECO:0000313" key="6">
    <source>
        <dbReference type="EMBL" id="PRW57455.1"/>
    </source>
</evidence>
<feature type="domain" description="MYND-type" evidence="5">
    <location>
        <begin position="269"/>
        <end position="308"/>
    </location>
</feature>
<organism evidence="6 7">
    <name type="scientific">Chlorella sorokiniana</name>
    <name type="common">Freshwater green alga</name>
    <dbReference type="NCBI Taxonomy" id="3076"/>
    <lineage>
        <taxon>Eukaryota</taxon>
        <taxon>Viridiplantae</taxon>
        <taxon>Chlorophyta</taxon>
        <taxon>core chlorophytes</taxon>
        <taxon>Trebouxiophyceae</taxon>
        <taxon>Chlorellales</taxon>
        <taxon>Chlorellaceae</taxon>
        <taxon>Chlorella clade</taxon>
        <taxon>Chlorella</taxon>
    </lineage>
</organism>
<evidence type="ECO:0000256" key="3">
    <source>
        <dbReference type="ARBA" id="ARBA00022833"/>
    </source>
</evidence>
<dbReference type="OrthoDB" id="530530at2759"/>
<evidence type="ECO:0000256" key="1">
    <source>
        <dbReference type="ARBA" id="ARBA00022723"/>
    </source>
</evidence>
<dbReference type="PROSITE" id="PS50865">
    <property type="entry name" value="ZF_MYND_2"/>
    <property type="match status" value="1"/>
</dbReference>
<dbReference type="InterPro" id="IPR002893">
    <property type="entry name" value="Znf_MYND"/>
</dbReference>
<sequence length="319" mass="34684">MVRCLTNAARDVGLPRGACLTASAFQHLAPLVVATTILLCVPPDNKGFQSQLRDLVDAEWTDEDTALATALEAELRTAGIDPLLTAAEQQRLTLLLTSHAARMLEEVSLSPRLVARVRRAARCSTRRLVQLHPGSAMLKQVHAFVLSLDSSLGRQTTAAYRTALQAAEATNSHLLAAYAGYTIAFYMLHGAEGPTWPLAEVRSLVQQALRSFRLCKAWQFSDNFLLEWLKQLQRQVAEAAAARPGAERLPLVASLEDTGVPGSSPPPSCDACGQESPKLRRCAACQERAYCCRECQVDDWKRGHKAECAQLAAHRSGGS</sequence>
<dbReference type="AlphaFoldDB" id="A0A2P6TTR2"/>
<dbReference type="Pfam" id="PF01753">
    <property type="entry name" value="zf-MYND"/>
    <property type="match status" value="1"/>
</dbReference>
<dbReference type="SUPFAM" id="SSF144232">
    <property type="entry name" value="HIT/MYND zinc finger-like"/>
    <property type="match status" value="1"/>
</dbReference>
<keyword evidence="1" id="KW-0479">Metal-binding</keyword>
<dbReference type="GO" id="GO:0008168">
    <property type="term" value="F:methyltransferase activity"/>
    <property type="evidence" value="ECO:0007669"/>
    <property type="project" value="UniProtKB-KW"/>
</dbReference>
<proteinExistence type="predicted"/>
<dbReference type="GO" id="GO:0008270">
    <property type="term" value="F:zinc ion binding"/>
    <property type="evidence" value="ECO:0007669"/>
    <property type="project" value="UniProtKB-KW"/>
</dbReference>
<dbReference type="EMBL" id="LHPG02000007">
    <property type="protein sequence ID" value="PRW57455.1"/>
    <property type="molecule type" value="Genomic_DNA"/>
</dbReference>
<dbReference type="Gene3D" id="6.10.140.2220">
    <property type="match status" value="1"/>
</dbReference>